<sequence>MNTLSFPQITVSYKDADASKRVKIHSSKESYDILKPFYEDCMQHHEECWAMYLNRAGKLLGVSCISRSGIDCTVVDIRIVLQTALVSHASGIILSHNHPSGSTVASTQDNNLTSQLKKGCEAIGIRLLDHIILTEDTYLSYTDEGML</sequence>
<dbReference type="InterPro" id="IPR037518">
    <property type="entry name" value="MPN"/>
</dbReference>
<comment type="caution">
    <text evidence="7">The sequence shown here is derived from an EMBL/GenBank/DDBJ whole genome shotgun (WGS) entry which is preliminary data.</text>
</comment>
<keyword evidence="1" id="KW-0645">Protease</keyword>
<keyword evidence="2" id="KW-0479">Metal-binding</keyword>
<dbReference type="GO" id="GO:0008237">
    <property type="term" value="F:metallopeptidase activity"/>
    <property type="evidence" value="ECO:0007669"/>
    <property type="project" value="UniProtKB-KW"/>
</dbReference>
<proteinExistence type="predicted"/>
<evidence type="ECO:0000256" key="1">
    <source>
        <dbReference type="ARBA" id="ARBA00022670"/>
    </source>
</evidence>
<keyword evidence="3" id="KW-0378">Hydrolase</keyword>
<dbReference type="PANTHER" id="PTHR30471">
    <property type="entry name" value="DNA REPAIR PROTEIN RADC"/>
    <property type="match status" value="1"/>
</dbReference>
<evidence type="ECO:0000256" key="2">
    <source>
        <dbReference type="ARBA" id="ARBA00022723"/>
    </source>
</evidence>
<evidence type="ECO:0000256" key="5">
    <source>
        <dbReference type="ARBA" id="ARBA00023049"/>
    </source>
</evidence>
<dbReference type="GO" id="GO:0046872">
    <property type="term" value="F:metal ion binding"/>
    <property type="evidence" value="ECO:0007669"/>
    <property type="project" value="UniProtKB-KW"/>
</dbReference>
<evidence type="ECO:0000313" key="7">
    <source>
        <dbReference type="EMBL" id="KKB47405.1"/>
    </source>
</evidence>
<keyword evidence="4" id="KW-0862">Zinc</keyword>
<dbReference type="PATRIC" id="fig|1203610.3.peg.5155"/>
<evidence type="ECO:0000313" key="8">
    <source>
        <dbReference type="Proteomes" id="UP000033035"/>
    </source>
</evidence>
<keyword evidence="8" id="KW-1185">Reference proteome</keyword>
<dbReference type="HOGENOM" id="CLU_073529_3_0_10"/>
<evidence type="ECO:0000259" key="6">
    <source>
        <dbReference type="PROSITE" id="PS50249"/>
    </source>
</evidence>
<name>A0A0F5IPW7_9BACT</name>
<dbReference type="PANTHER" id="PTHR30471:SF3">
    <property type="entry name" value="UPF0758 PROTEIN YEES-RELATED"/>
    <property type="match status" value="1"/>
</dbReference>
<feature type="domain" description="MPN" evidence="6">
    <location>
        <begin position="23"/>
        <end position="147"/>
    </location>
</feature>
<accession>A0A0F5IPW7</accession>
<dbReference type="AlphaFoldDB" id="A0A0F5IPW7"/>
<dbReference type="EMBL" id="AQHW01000029">
    <property type="protein sequence ID" value="KKB47405.1"/>
    <property type="molecule type" value="Genomic_DNA"/>
</dbReference>
<dbReference type="RefSeq" id="WP_028728687.1">
    <property type="nucleotide sequence ID" value="NZ_AUAE01000035.1"/>
</dbReference>
<dbReference type="Pfam" id="PF04002">
    <property type="entry name" value="RadC"/>
    <property type="match status" value="1"/>
</dbReference>
<dbReference type="CDD" id="cd08071">
    <property type="entry name" value="MPN_DUF2466"/>
    <property type="match status" value="1"/>
</dbReference>
<dbReference type="PROSITE" id="PS50249">
    <property type="entry name" value="MPN"/>
    <property type="match status" value="1"/>
</dbReference>
<evidence type="ECO:0000256" key="4">
    <source>
        <dbReference type="ARBA" id="ARBA00022833"/>
    </source>
</evidence>
<reference evidence="7 8" key="1">
    <citation type="submission" date="2013-04" db="EMBL/GenBank/DDBJ databases">
        <title>The Genome Sequence of Parabacteroides gordonii DSM 23371.</title>
        <authorList>
            <consortium name="The Broad Institute Genomics Platform"/>
            <person name="Earl A."/>
            <person name="Ward D."/>
            <person name="Feldgarden M."/>
            <person name="Gevers D."/>
            <person name="Martens E."/>
            <person name="Sakamoto M."/>
            <person name="Benno Y."/>
            <person name="Suzuki N."/>
            <person name="Matsunaga N."/>
            <person name="Koshihara K."/>
            <person name="Seki M."/>
            <person name="Komiya H."/>
            <person name="Walker B."/>
            <person name="Young S."/>
            <person name="Zeng Q."/>
            <person name="Gargeya S."/>
            <person name="Fitzgerald M."/>
            <person name="Haas B."/>
            <person name="Abouelleil A."/>
            <person name="Allen A.W."/>
            <person name="Alvarado L."/>
            <person name="Arachchi H.M."/>
            <person name="Berlin A.M."/>
            <person name="Chapman S.B."/>
            <person name="Gainer-Dewar J."/>
            <person name="Goldberg J."/>
            <person name="Griggs A."/>
            <person name="Gujja S."/>
            <person name="Hansen M."/>
            <person name="Howarth C."/>
            <person name="Imamovic A."/>
            <person name="Ireland A."/>
            <person name="Larimer J."/>
            <person name="McCowan C."/>
            <person name="Murphy C."/>
            <person name="Pearson M."/>
            <person name="Poon T.W."/>
            <person name="Priest M."/>
            <person name="Roberts A."/>
            <person name="Saif S."/>
            <person name="Shea T."/>
            <person name="Sisk P."/>
            <person name="Sykes S."/>
            <person name="Wortman J."/>
            <person name="Nusbaum C."/>
            <person name="Birren B."/>
        </authorList>
    </citation>
    <scope>NUCLEOTIDE SEQUENCE [LARGE SCALE GENOMIC DNA]</scope>
    <source>
        <strain evidence="7 8">MS-1</strain>
    </source>
</reference>
<gene>
    <name evidence="7" type="ORF">HMPREF1536_05049</name>
</gene>
<dbReference type="STRING" id="1203610.HMPREF1536_05049"/>
<evidence type="ECO:0000256" key="3">
    <source>
        <dbReference type="ARBA" id="ARBA00022801"/>
    </source>
</evidence>
<protein>
    <recommendedName>
        <fullName evidence="6">MPN domain-containing protein</fullName>
    </recommendedName>
</protein>
<dbReference type="InterPro" id="IPR001405">
    <property type="entry name" value="UPF0758"/>
</dbReference>
<dbReference type="GO" id="GO:0006508">
    <property type="term" value="P:proteolysis"/>
    <property type="evidence" value="ECO:0007669"/>
    <property type="project" value="UniProtKB-KW"/>
</dbReference>
<dbReference type="Gene3D" id="3.40.140.10">
    <property type="entry name" value="Cytidine Deaminase, domain 2"/>
    <property type="match status" value="1"/>
</dbReference>
<dbReference type="InterPro" id="IPR020891">
    <property type="entry name" value="UPF0758_CS"/>
</dbReference>
<dbReference type="InterPro" id="IPR025657">
    <property type="entry name" value="RadC_JAB"/>
</dbReference>
<organism evidence="7 8">
    <name type="scientific">Parabacteroides gordonii MS-1 = DSM 23371</name>
    <dbReference type="NCBI Taxonomy" id="1203610"/>
    <lineage>
        <taxon>Bacteria</taxon>
        <taxon>Pseudomonadati</taxon>
        <taxon>Bacteroidota</taxon>
        <taxon>Bacteroidia</taxon>
        <taxon>Bacteroidales</taxon>
        <taxon>Tannerellaceae</taxon>
        <taxon>Parabacteroides</taxon>
    </lineage>
</organism>
<keyword evidence="5" id="KW-0482">Metalloprotease</keyword>
<dbReference type="PROSITE" id="PS01302">
    <property type="entry name" value="UPF0758"/>
    <property type="match status" value="1"/>
</dbReference>
<dbReference type="Proteomes" id="UP000033035">
    <property type="component" value="Unassembled WGS sequence"/>
</dbReference>